<dbReference type="AlphaFoldDB" id="A0A8J5R010"/>
<gene>
    <name evidence="1" type="ORF">GUJ93_ZPchr0458g22677</name>
</gene>
<accession>A0A8J5R010</accession>
<reference evidence="1" key="1">
    <citation type="journal article" date="2021" name="bioRxiv">
        <title>Whole Genome Assembly and Annotation of Northern Wild Rice, Zizania palustris L., Supports a Whole Genome Duplication in the Zizania Genus.</title>
        <authorList>
            <person name="Haas M."/>
            <person name="Kono T."/>
            <person name="Macchietto M."/>
            <person name="Millas R."/>
            <person name="McGilp L."/>
            <person name="Shao M."/>
            <person name="Duquette J."/>
            <person name="Hirsch C.N."/>
            <person name="Kimball J."/>
        </authorList>
    </citation>
    <scope>NUCLEOTIDE SEQUENCE</scope>
    <source>
        <tissue evidence="1">Fresh leaf tissue</tissue>
    </source>
</reference>
<organism evidence="1 2">
    <name type="scientific">Zizania palustris</name>
    <name type="common">Northern wild rice</name>
    <dbReference type="NCBI Taxonomy" id="103762"/>
    <lineage>
        <taxon>Eukaryota</taxon>
        <taxon>Viridiplantae</taxon>
        <taxon>Streptophyta</taxon>
        <taxon>Embryophyta</taxon>
        <taxon>Tracheophyta</taxon>
        <taxon>Spermatophyta</taxon>
        <taxon>Magnoliopsida</taxon>
        <taxon>Liliopsida</taxon>
        <taxon>Poales</taxon>
        <taxon>Poaceae</taxon>
        <taxon>BOP clade</taxon>
        <taxon>Oryzoideae</taxon>
        <taxon>Oryzeae</taxon>
        <taxon>Zizaniinae</taxon>
        <taxon>Zizania</taxon>
    </lineage>
</organism>
<name>A0A8J5R010_ZIZPA</name>
<dbReference type="EMBL" id="JAAALK010000953">
    <property type="protein sequence ID" value="KAG8043543.1"/>
    <property type="molecule type" value="Genomic_DNA"/>
</dbReference>
<sequence length="149" mass="15457">MKTCAEGSGLLFQGGGLRSFLVEDGSSSTDPLLSSGSRFEEVGLLLELLAALGIGGAQGGRLCLESHGGGKGGVTDLGGGGGRRDVGRGAASLCEPKREAWEILISSQHVGIRLDVRFLHVYSASVGHEAGLLPRGDATKHLKKLHVRR</sequence>
<keyword evidence="2" id="KW-1185">Reference proteome</keyword>
<reference evidence="1" key="2">
    <citation type="submission" date="2021-02" db="EMBL/GenBank/DDBJ databases">
        <authorList>
            <person name="Kimball J.A."/>
            <person name="Haas M.W."/>
            <person name="Macchietto M."/>
            <person name="Kono T."/>
            <person name="Duquette J."/>
            <person name="Shao M."/>
        </authorList>
    </citation>
    <scope>NUCLEOTIDE SEQUENCE</scope>
    <source>
        <tissue evidence="1">Fresh leaf tissue</tissue>
    </source>
</reference>
<proteinExistence type="predicted"/>
<protein>
    <submittedName>
        <fullName evidence="1">Uncharacterized protein</fullName>
    </submittedName>
</protein>
<comment type="caution">
    <text evidence="1">The sequence shown here is derived from an EMBL/GenBank/DDBJ whole genome shotgun (WGS) entry which is preliminary data.</text>
</comment>
<evidence type="ECO:0000313" key="1">
    <source>
        <dbReference type="EMBL" id="KAG8043543.1"/>
    </source>
</evidence>
<evidence type="ECO:0000313" key="2">
    <source>
        <dbReference type="Proteomes" id="UP000729402"/>
    </source>
</evidence>
<dbReference type="Proteomes" id="UP000729402">
    <property type="component" value="Unassembled WGS sequence"/>
</dbReference>